<comment type="caution">
    <text evidence="1">The sequence shown here is derived from an EMBL/GenBank/DDBJ whole genome shotgun (WGS) entry which is preliminary data.</text>
</comment>
<reference evidence="1 2" key="1">
    <citation type="journal article" date="2016" name="Genome Biol. Evol.">
        <title>Divergent and convergent evolution of fungal pathogenicity.</title>
        <authorList>
            <person name="Shang Y."/>
            <person name="Xiao G."/>
            <person name="Zheng P."/>
            <person name="Cen K."/>
            <person name="Zhan S."/>
            <person name="Wang C."/>
        </authorList>
    </citation>
    <scope>NUCLEOTIDE SEQUENCE [LARGE SCALE GENOMIC DNA]</scope>
    <source>
        <strain evidence="1 2">RCEF 4871</strain>
    </source>
</reference>
<evidence type="ECO:0000313" key="2">
    <source>
        <dbReference type="Proteomes" id="UP000243498"/>
    </source>
</evidence>
<gene>
    <name evidence="1" type="ORF">NOR_00053</name>
</gene>
<dbReference type="STRING" id="1081105.A0A162M5Z8"/>
<dbReference type="Proteomes" id="UP000243498">
    <property type="component" value="Unassembled WGS sequence"/>
</dbReference>
<protein>
    <submittedName>
        <fullName evidence="1">Uncharacterized protein</fullName>
    </submittedName>
</protein>
<dbReference type="OMA" id="NDNEWIS"/>
<keyword evidence="2" id="KW-1185">Reference proteome</keyword>
<accession>A0A162M5Z8</accession>
<name>A0A162M5Z8_METRR</name>
<evidence type="ECO:0000313" key="1">
    <source>
        <dbReference type="EMBL" id="OAA51460.1"/>
    </source>
</evidence>
<dbReference type="AlphaFoldDB" id="A0A162M5Z8"/>
<organism evidence="1 2">
    <name type="scientific">Metarhizium rileyi (strain RCEF 4871)</name>
    <name type="common">Nomuraea rileyi</name>
    <dbReference type="NCBI Taxonomy" id="1649241"/>
    <lineage>
        <taxon>Eukaryota</taxon>
        <taxon>Fungi</taxon>
        <taxon>Dikarya</taxon>
        <taxon>Ascomycota</taxon>
        <taxon>Pezizomycotina</taxon>
        <taxon>Sordariomycetes</taxon>
        <taxon>Hypocreomycetidae</taxon>
        <taxon>Hypocreales</taxon>
        <taxon>Clavicipitaceae</taxon>
        <taxon>Metarhizium</taxon>
    </lineage>
</organism>
<dbReference type="OrthoDB" id="5153231at2759"/>
<sequence>MGEYPPPGTESQYTLDLILTASNEPTSFFIDLSKGLRAVGTCHRASEGKARLSLPSAKSCYPRSMFFERFYYSRATLEDVTQVLPCRIASVIVGAIFCYRNGTRASLGWVALNQLDAPVTVDTPGLWFLITKFGPGFPKITAICHSPPVTGGQEYFHVQWQGELEWWFSCRQCQLHHNGRQTPMTRM</sequence>
<proteinExistence type="predicted"/>
<dbReference type="EMBL" id="AZHC01000001">
    <property type="protein sequence ID" value="OAA51460.1"/>
    <property type="molecule type" value="Genomic_DNA"/>
</dbReference>